<dbReference type="EMBL" id="JAHKNG010000009">
    <property type="protein sequence ID" value="MBU3029905.1"/>
    <property type="molecule type" value="Genomic_DNA"/>
</dbReference>
<keyword evidence="2" id="KW-0560">Oxidoreductase</keyword>
<dbReference type="RefSeq" id="WP_216032590.1">
    <property type="nucleotide sequence ID" value="NZ_JAHKNG010000009.1"/>
</dbReference>
<protein>
    <submittedName>
        <fullName evidence="2">5,6-dimethylbenzimidazole synthase</fullName>
        <ecNumber evidence="2">1.13.11.79</ecNumber>
    </submittedName>
</protein>
<evidence type="ECO:0000313" key="2">
    <source>
        <dbReference type="EMBL" id="MBU3029905.1"/>
    </source>
</evidence>
<keyword evidence="3" id="KW-1185">Reference proteome</keyword>
<dbReference type="GO" id="GO:0102919">
    <property type="term" value="F:5,6-dimethylbenzimidazole synthase activity"/>
    <property type="evidence" value="ECO:0007669"/>
    <property type="project" value="UniProtKB-EC"/>
</dbReference>
<name>A0ABS6AJS3_9RHOB</name>
<dbReference type="Pfam" id="PF00881">
    <property type="entry name" value="Nitroreductase"/>
    <property type="match status" value="1"/>
</dbReference>
<dbReference type="CDD" id="cd02145">
    <property type="entry name" value="BluB"/>
    <property type="match status" value="1"/>
</dbReference>
<comment type="caution">
    <text evidence="2">The sequence shown here is derived from an EMBL/GenBank/DDBJ whole genome shotgun (WGS) entry which is preliminary data.</text>
</comment>
<dbReference type="PANTHER" id="PTHR23026:SF123">
    <property type="entry name" value="NAD(P)H NITROREDUCTASE RV3131-RELATED"/>
    <property type="match status" value="1"/>
</dbReference>
<accession>A0ABS6AJS3</accession>
<dbReference type="InterPro" id="IPR029479">
    <property type="entry name" value="Nitroreductase"/>
</dbReference>
<dbReference type="EC" id="1.13.11.79" evidence="2"/>
<sequence length="207" mass="23363">MQFDESEIERLLTLMRWRRDVRHFRTDPVPETAIARLREAMTLAPSVGNARPWRVIRVEDPAIRAAVREDFARCNAEAARRYQGGQRDAYAALKLAGLEAAPVQLAVFCEGEPVQGHGLGRQTMPETLAQSAAMAVFAMWLAARAQNLGLGMVSILDPARIEALLEVPPDWRFVAWLCIGWPEFQDDTPLLHRSGWQENDESGWQTR</sequence>
<proteinExistence type="predicted"/>
<organism evidence="2 3">
    <name type="scientific">Paracoccus marinaquae</name>
    <dbReference type="NCBI Taxonomy" id="2841926"/>
    <lineage>
        <taxon>Bacteria</taxon>
        <taxon>Pseudomonadati</taxon>
        <taxon>Pseudomonadota</taxon>
        <taxon>Alphaproteobacteria</taxon>
        <taxon>Rhodobacterales</taxon>
        <taxon>Paracoccaceae</taxon>
        <taxon>Paracoccus</taxon>
    </lineage>
</organism>
<dbReference type="NCBIfam" id="TIGR02476">
    <property type="entry name" value="BluB"/>
    <property type="match status" value="1"/>
</dbReference>
<reference evidence="2" key="1">
    <citation type="submission" date="2021-06" db="EMBL/GenBank/DDBJ databases">
        <title>Paracoccus bacterium XHP0099 sp. nov., isolated from the surface waters of the Yellow Sea.</title>
        <authorList>
            <person name="Xue H."/>
            <person name="Zhang D."/>
        </authorList>
    </citation>
    <scope>NUCLEOTIDE SEQUENCE</scope>
    <source>
        <strain evidence="2">XHP0099</strain>
    </source>
</reference>
<gene>
    <name evidence="2" type="primary">bluB</name>
    <name evidence="2" type="ORF">KNW02_07205</name>
</gene>
<evidence type="ECO:0000313" key="3">
    <source>
        <dbReference type="Proteomes" id="UP001166191"/>
    </source>
</evidence>
<feature type="domain" description="Nitroreductase" evidence="1">
    <location>
        <begin position="16"/>
        <end position="181"/>
    </location>
</feature>
<dbReference type="InterPro" id="IPR050627">
    <property type="entry name" value="Nitroreductase/BluB"/>
</dbReference>
<dbReference type="InterPro" id="IPR012825">
    <property type="entry name" value="BluB"/>
</dbReference>
<evidence type="ECO:0000259" key="1">
    <source>
        <dbReference type="Pfam" id="PF00881"/>
    </source>
</evidence>
<dbReference type="PANTHER" id="PTHR23026">
    <property type="entry name" value="NADPH NITROREDUCTASE"/>
    <property type="match status" value="1"/>
</dbReference>
<dbReference type="Proteomes" id="UP001166191">
    <property type="component" value="Unassembled WGS sequence"/>
</dbReference>